<protein>
    <submittedName>
        <fullName evidence="2">Jg13078 protein</fullName>
    </submittedName>
</protein>
<sequence length="95" mass="10314">MDVAHQVSESSHSSTMSLGGAGNLGGPQLRYILSVYMAKKNENNHLEMKHVLKLAPEILSAPTNPHSISAEGLCSKTLSPMREEPCAQQWDVKKA</sequence>
<name>A0A8S4S1K5_9NEOP</name>
<accession>A0A8S4S1K5</accession>
<gene>
    <name evidence="2" type="primary">jg13078</name>
    <name evidence="2" type="ORF">PAEG_LOCUS19850</name>
</gene>
<feature type="region of interest" description="Disordered" evidence="1">
    <location>
        <begin position="1"/>
        <end position="22"/>
    </location>
</feature>
<reference evidence="2" key="1">
    <citation type="submission" date="2022-03" db="EMBL/GenBank/DDBJ databases">
        <authorList>
            <person name="Lindestad O."/>
        </authorList>
    </citation>
    <scope>NUCLEOTIDE SEQUENCE</scope>
</reference>
<organism evidence="2 3">
    <name type="scientific">Pararge aegeria aegeria</name>
    <dbReference type="NCBI Taxonomy" id="348720"/>
    <lineage>
        <taxon>Eukaryota</taxon>
        <taxon>Metazoa</taxon>
        <taxon>Ecdysozoa</taxon>
        <taxon>Arthropoda</taxon>
        <taxon>Hexapoda</taxon>
        <taxon>Insecta</taxon>
        <taxon>Pterygota</taxon>
        <taxon>Neoptera</taxon>
        <taxon>Endopterygota</taxon>
        <taxon>Lepidoptera</taxon>
        <taxon>Glossata</taxon>
        <taxon>Ditrysia</taxon>
        <taxon>Papilionoidea</taxon>
        <taxon>Nymphalidae</taxon>
        <taxon>Satyrinae</taxon>
        <taxon>Satyrini</taxon>
        <taxon>Parargina</taxon>
        <taxon>Pararge</taxon>
    </lineage>
</organism>
<proteinExistence type="predicted"/>
<comment type="caution">
    <text evidence="2">The sequence shown here is derived from an EMBL/GenBank/DDBJ whole genome shotgun (WGS) entry which is preliminary data.</text>
</comment>
<feature type="compositionally biased region" description="Polar residues" evidence="1">
    <location>
        <begin position="7"/>
        <end position="17"/>
    </location>
</feature>
<dbReference type="AlphaFoldDB" id="A0A8S4S1K5"/>
<evidence type="ECO:0000313" key="2">
    <source>
        <dbReference type="EMBL" id="CAH2243762.1"/>
    </source>
</evidence>
<dbReference type="EMBL" id="CAKXAJ010025771">
    <property type="protein sequence ID" value="CAH2243762.1"/>
    <property type="molecule type" value="Genomic_DNA"/>
</dbReference>
<dbReference type="Proteomes" id="UP000838756">
    <property type="component" value="Unassembled WGS sequence"/>
</dbReference>
<keyword evidence="3" id="KW-1185">Reference proteome</keyword>
<evidence type="ECO:0000256" key="1">
    <source>
        <dbReference type="SAM" id="MobiDB-lite"/>
    </source>
</evidence>
<evidence type="ECO:0000313" key="3">
    <source>
        <dbReference type="Proteomes" id="UP000838756"/>
    </source>
</evidence>